<reference evidence="1 2" key="1">
    <citation type="journal article" date="2014" name="Nature">
        <title>An environmental bacterial taxon with a large and distinct metabolic repertoire.</title>
        <authorList>
            <person name="Wilson M.C."/>
            <person name="Mori T."/>
            <person name="Ruckert C."/>
            <person name="Uria A.R."/>
            <person name="Helf M.J."/>
            <person name="Takada K."/>
            <person name="Gernert C."/>
            <person name="Steffens U.A."/>
            <person name="Heycke N."/>
            <person name="Schmitt S."/>
            <person name="Rinke C."/>
            <person name="Helfrich E.J."/>
            <person name="Brachmann A.O."/>
            <person name="Gurgui C."/>
            <person name="Wakimoto T."/>
            <person name="Kracht M."/>
            <person name="Crusemann M."/>
            <person name="Hentschel U."/>
            <person name="Abe I."/>
            <person name="Matsunaga S."/>
            <person name="Kalinowski J."/>
            <person name="Takeyama H."/>
            <person name="Piel J."/>
        </authorList>
    </citation>
    <scope>NUCLEOTIDE SEQUENCE [LARGE SCALE GENOMIC DNA]</scope>
    <source>
        <strain evidence="2">TSY2</strain>
    </source>
</reference>
<dbReference type="Proteomes" id="UP000019140">
    <property type="component" value="Unassembled WGS sequence"/>
</dbReference>
<dbReference type="AlphaFoldDB" id="W4LHN7"/>
<evidence type="ECO:0000313" key="2">
    <source>
        <dbReference type="Proteomes" id="UP000019140"/>
    </source>
</evidence>
<gene>
    <name evidence="1" type="ORF">ETSY2_45715</name>
</gene>
<protein>
    <submittedName>
        <fullName evidence="1">Uncharacterized protein</fullName>
    </submittedName>
</protein>
<name>W4LHN7_9BACT</name>
<keyword evidence="2" id="KW-1185">Reference proteome</keyword>
<comment type="caution">
    <text evidence="1">The sequence shown here is derived from an EMBL/GenBank/DDBJ whole genome shotgun (WGS) entry which is preliminary data.</text>
</comment>
<sequence length="56" mass="6566">MTDILIEVRPQSQQRPTRFILVSDDGHVSVLEYAMINGNRLMYNTRLIRFEPSQSQ</sequence>
<organism evidence="1 2">
    <name type="scientific">Candidatus Entotheonella gemina</name>
    <dbReference type="NCBI Taxonomy" id="1429439"/>
    <lineage>
        <taxon>Bacteria</taxon>
        <taxon>Pseudomonadati</taxon>
        <taxon>Nitrospinota/Tectimicrobiota group</taxon>
        <taxon>Candidatus Tectimicrobiota</taxon>
        <taxon>Candidatus Entotheonellia</taxon>
        <taxon>Candidatus Entotheonellales</taxon>
        <taxon>Candidatus Entotheonellaceae</taxon>
        <taxon>Candidatus Entotheonella</taxon>
    </lineage>
</organism>
<accession>W4LHN7</accession>
<dbReference type="HOGENOM" id="CLU_3005571_0_0_7"/>
<proteinExistence type="predicted"/>
<evidence type="ECO:0000313" key="1">
    <source>
        <dbReference type="EMBL" id="ETW96816.1"/>
    </source>
</evidence>
<dbReference type="EMBL" id="AZHX01002134">
    <property type="protein sequence ID" value="ETW96816.1"/>
    <property type="molecule type" value="Genomic_DNA"/>
</dbReference>